<dbReference type="Proteomes" id="UP001172386">
    <property type="component" value="Unassembled WGS sequence"/>
</dbReference>
<reference evidence="1" key="1">
    <citation type="submission" date="2022-10" db="EMBL/GenBank/DDBJ databases">
        <title>Culturing micro-colonial fungi from biological soil crusts in the Mojave desert and describing Neophaeococcomyces mojavensis, and introducing the new genera and species Taxawa tesnikishii.</title>
        <authorList>
            <person name="Kurbessoian T."/>
            <person name="Stajich J.E."/>
        </authorList>
    </citation>
    <scope>NUCLEOTIDE SEQUENCE</scope>
    <source>
        <strain evidence="1">JES_112</strain>
    </source>
</reference>
<keyword evidence="2" id="KW-1185">Reference proteome</keyword>
<proteinExistence type="predicted"/>
<name>A0ACC3AG16_9EURO</name>
<dbReference type="EMBL" id="JAPDRQ010000020">
    <property type="protein sequence ID" value="KAJ9661768.1"/>
    <property type="molecule type" value="Genomic_DNA"/>
</dbReference>
<accession>A0ACC3AG16</accession>
<protein>
    <submittedName>
        <fullName evidence="1">Uncharacterized protein</fullName>
    </submittedName>
</protein>
<organism evidence="1 2">
    <name type="scientific">Neophaeococcomyces mojaviensis</name>
    <dbReference type="NCBI Taxonomy" id="3383035"/>
    <lineage>
        <taxon>Eukaryota</taxon>
        <taxon>Fungi</taxon>
        <taxon>Dikarya</taxon>
        <taxon>Ascomycota</taxon>
        <taxon>Pezizomycotina</taxon>
        <taxon>Eurotiomycetes</taxon>
        <taxon>Chaetothyriomycetidae</taxon>
        <taxon>Chaetothyriales</taxon>
        <taxon>Chaetothyriales incertae sedis</taxon>
        <taxon>Neophaeococcomyces</taxon>
    </lineage>
</organism>
<gene>
    <name evidence="1" type="ORF">H2198_001733</name>
</gene>
<evidence type="ECO:0000313" key="2">
    <source>
        <dbReference type="Proteomes" id="UP001172386"/>
    </source>
</evidence>
<comment type="caution">
    <text evidence="1">The sequence shown here is derived from an EMBL/GenBank/DDBJ whole genome shotgun (WGS) entry which is preliminary data.</text>
</comment>
<evidence type="ECO:0000313" key="1">
    <source>
        <dbReference type="EMBL" id="KAJ9661768.1"/>
    </source>
</evidence>
<sequence length="744" mass="81994">MTDDFEKRCTFEMLSADEKHSTKQANVVVEETASEPKFQFQARVSTLSTYVKVIRRRLSGWRMGSIVAAFTACISLVLNIAAVAYLKSHQDSQTGLVELYNGDCNKTTAMTVWAHLLINALSTVLLGGSNYCMQCLCAPNREEIDNAHAKGKFLDIGVPSVRNLRSIGWLRLSFWWALGLSSVPLHLLYNSAFYSSLAANDYYVYVSTPGFVDGGNATAVTPAPFDYSGRETSALELQQQIASNDTHIFDRLDPLTCMKEYGEIFLQKRRNLVMVSTNSSDNGSAVLHGMFYSFSQSSTPEHGLYRPYEWLCTSDSTMKDKIEIPKVHNAGGPPCQVYLFRVEEKINEWRPWGYQIDYCLAERTEQRCSFNGNIPIVVVVIVCNIIKVVIMVLVTLHLPGHPLITLGDAIESFLNRTDETKKHLLLLKGQQSVKHGLLKAAPSTIPEQQWTNHHARSTKPLRWAAAASKTRWITTIGLTILCLLIVAGFFGLSMINILSQGIALPQLGFGRVVPAAIISSWAISNLRSADQQIVASILIANLPQLVLSGLYLSINGLLTNMWMAAEWSDFAHERKYLRVSTPKGAQRSTHFLSLPYRIALPLMVSLGLLHWLVSQSIFLAVAANYDTKGNLIDATSIASCGFSPSAMIAVLIAGAAVVGATVWIGRRKLDPTMPLVGSCSATISAACYRPEWDVDAATKAVQYGVVPSLEGVDGERRACFTSGDVDPIRSREVCESSRKAENDF</sequence>